<accession>A0AAV5GX78</accession>
<dbReference type="EMBL" id="BQKY01000016">
    <property type="protein sequence ID" value="GJN94097.1"/>
    <property type="molecule type" value="Genomic_DNA"/>
</dbReference>
<keyword evidence="2" id="KW-1133">Transmembrane helix</keyword>
<feature type="compositionally biased region" description="Basic and acidic residues" evidence="1">
    <location>
        <begin position="29"/>
        <end position="43"/>
    </location>
</feature>
<sequence length="450" mass="49180">MSRVLTQIDMNRVPSSSSSSDDSQPATPSKDKMREWTFPRKLDAQVSSALASSASTPGVGAPQPHHHHQQQRPLHNFVEGVHAHTSSVARNHASSPSSAHPHGHPGSMDLRHRSNASLAFGSSSSPTKPLLPRLSEIPHAPADMAKLVYSNVRRRSIHDMVYLCIFGGCLVLFACALLGVGYHGPAAPKSSPMAMQQQRVSESRETGAEPVINVEIPASFLPSPDEMPAPPAPVEEYLADVHQPHGDSSHDAGEDHFQDSPDDPALSDEHVHHVHQPAEDPLWPEDPEHLEREAEEQRRARPRPARLPPQEDEDEALVVEEQAPEDDDEPLAVAEEQVVQEDEPEADILIDDTIDVHREAPAPGALHVVDADDEDTTSSLSALEELLDSAEEEEAEALAQSAAAAADRDELARAQRGREALARQQRDTAVDGEAEPQRFVQRKKRLARLR</sequence>
<name>A0AAV5GX78_9BASI</name>
<feature type="compositionally biased region" description="Basic residues" evidence="1">
    <location>
        <begin position="440"/>
        <end position="450"/>
    </location>
</feature>
<evidence type="ECO:0000256" key="1">
    <source>
        <dbReference type="SAM" id="MobiDB-lite"/>
    </source>
</evidence>
<feature type="region of interest" description="Disordered" evidence="1">
    <location>
        <begin position="390"/>
        <end position="450"/>
    </location>
</feature>
<feature type="compositionally biased region" description="Basic and acidic residues" evidence="1">
    <location>
        <begin position="286"/>
        <end position="299"/>
    </location>
</feature>
<feature type="compositionally biased region" description="Basic and acidic residues" evidence="1">
    <location>
        <begin position="406"/>
        <end position="429"/>
    </location>
</feature>
<comment type="caution">
    <text evidence="3">The sequence shown here is derived from an EMBL/GenBank/DDBJ whole genome shotgun (WGS) entry which is preliminary data.</text>
</comment>
<evidence type="ECO:0000256" key="2">
    <source>
        <dbReference type="SAM" id="Phobius"/>
    </source>
</evidence>
<feature type="transmembrane region" description="Helical" evidence="2">
    <location>
        <begin position="160"/>
        <end position="182"/>
    </location>
</feature>
<feature type="region of interest" description="Disordered" evidence="1">
    <location>
        <begin position="242"/>
        <end position="332"/>
    </location>
</feature>
<protein>
    <recommendedName>
        <fullName evidence="5">Transmembrane protein</fullName>
    </recommendedName>
</protein>
<feature type="compositionally biased region" description="Basic and acidic residues" evidence="1">
    <location>
        <begin position="242"/>
        <end position="259"/>
    </location>
</feature>
<feature type="region of interest" description="Disordered" evidence="1">
    <location>
        <begin position="85"/>
        <end position="111"/>
    </location>
</feature>
<feature type="region of interest" description="Disordered" evidence="1">
    <location>
        <begin position="1"/>
        <end position="72"/>
    </location>
</feature>
<evidence type="ECO:0000313" key="4">
    <source>
        <dbReference type="Proteomes" id="UP001342314"/>
    </source>
</evidence>
<feature type="region of interest" description="Disordered" evidence="1">
    <location>
        <begin position="186"/>
        <end position="211"/>
    </location>
</feature>
<organism evidence="3 4">
    <name type="scientific">Rhodotorula paludigena</name>
    <dbReference type="NCBI Taxonomy" id="86838"/>
    <lineage>
        <taxon>Eukaryota</taxon>
        <taxon>Fungi</taxon>
        <taxon>Dikarya</taxon>
        <taxon>Basidiomycota</taxon>
        <taxon>Pucciniomycotina</taxon>
        <taxon>Microbotryomycetes</taxon>
        <taxon>Sporidiobolales</taxon>
        <taxon>Sporidiobolaceae</taxon>
        <taxon>Rhodotorula</taxon>
    </lineage>
</organism>
<keyword evidence="2" id="KW-0812">Transmembrane</keyword>
<gene>
    <name evidence="3" type="ORF">Rhopal_007171-T1</name>
</gene>
<reference evidence="3 4" key="1">
    <citation type="submission" date="2021-12" db="EMBL/GenBank/DDBJ databases">
        <title>High titer production of polyol ester of fatty acids by Rhodotorula paludigena BS15 towards product separation-free biomass refinery.</title>
        <authorList>
            <person name="Mano J."/>
            <person name="Ono H."/>
            <person name="Tanaka T."/>
            <person name="Naito K."/>
            <person name="Sushida H."/>
            <person name="Ike M."/>
            <person name="Tokuyasu K."/>
            <person name="Kitaoka M."/>
        </authorList>
    </citation>
    <scope>NUCLEOTIDE SEQUENCE [LARGE SCALE GENOMIC DNA]</scope>
    <source>
        <strain evidence="3 4">BS15</strain>
    </source>
</reference>
<keyword evidence="2" id="KW-0472">Membrane</keyword>
<dbReference type="Proteomes" id="UP001342314">
    <property type="component" value="Unassembled WGS sequence"/>
</dbReference>
<evidence type="ECO:0000313" key="3">
    <source>
        <dbReference type="EMBL" id="GJN94097.1"/>
    </source>
</evidence>
<feature type="compositionally biased region" description="Low complexity" evidence="1">
    <location>
        <begin position="92"/>
        <end position="107"/>
    </location>
</feature>
<proteinExistence type="predicted"/>
<dbReference type="AlphaFoldDB" id="A0AAV5GX78"/>
<feature type="compositionally biased region" description="Acidic residues" evidence="1">
    <location>
        <begin position="310"/>
        <end position="330"/>
    </location>
</feature>
<keyword evidence="4" id="KW-1185">Reference proteome</keyword>
<evidence type="ECO:0008006" key="5">
    <source>
        <dbReference type="Google" id="ProtNLM"/>
    </source>
</evidence>